<sequence length="299" mass="33153">MNVHIVNTCNDYEALFALADTDEKRENFFRYTMMRPFESMWSTIQVPMTAAKPGGYDVVMAASMLGYLDLRSTNIGMAGIERLKEIDIHQVAERTLHHCIACMGQAGLEVKADRLVFGAFLADPVKLAYTNGYSGFGGIPGYIQLIIYPNENNIPRIPSIIAHEFHHNIRFSYFDWDHGNVSLGEYMVIEGLADSFASALYGEEMSGPWIASFDEEELSYSIEVIRQALNVRGFAEVCSYMYGDEVAKEQGYHPVGLSFGAGYAVGYHLVQAFLKKTGASIYDATRLTAAEIIAGSPLS</sequence>
<dbReference type="AlphaFoldDB" id="A0A1X7KU45"/>
<accession>A0A1X7KU45</accession>
<evidence type="ECO:0000313" key="2">
    <source>
        <dbReference type="EMBL" id="SMG44404.1"/>
    </source>
</evidence>
<dbReference type="STRING" id="1852522.SAMN06295960_2652"/>
<evidence type="ECO:0000259" key="1">
    <source>
        <dbReference type="Pfam" id="PF10026"/>
    </source>
</evidence>
<name>A0A1X7KU45_9BACL</name>
<organism evidence="2 3">
    <name type="scientific">Paenibacillus aquistagni</name>
    <dbReference type="NCBI Taxonomy" id="1852522"/>
    <lineage>
        <taxon>Bacteria</taxon>
        <taxon>Bacillati</taxon>
        <taxon>Bacillota</taxon>
        <taxon>Bacilli</taxon>
        <taxon>Bacillales</taxon>
        <taxon>Paenibacillaceae</taxon>
        <taxon>Paenibacillus</taxon>
    </lineage>
</organism>
<keyword evidence="3" id="KW-1185">Reference proteome</keyword>
<dbReference type="Proteomes" id="UP000193834">
    <property type="component" value="Unassembled WGS sequence"/>
</dbReference>
<dbReference type="Pfam" id="PF10026">
    <property type="entry name" value="DUF2268"/>
    <property type="match status" value="1"/>
</dbReference>
<dbReference type="EMBL" id="FXAZ01000003">
    <property type="protein sequence ID" value="SMG44404.1"/>
    <property type="molecule type" value="Genomic_DNA"/>
</dbReference>
<reference evidence="2 3" key="1">
    <citation type="submission" date="2017-04" db="EMBL/GenBank/DDBJ databases">
        <authorList>
            <person name="Afonso C.L."/>
            <person name="Miller P.J."/>
            <person name="Scott M.A."/>
            <person name="Spackman E."/>
            <person name="Goraichik I."/>
            <person name="Dimitrov K.M."/>
            <person name="Suarez D.L."/>
            <person name="Swayne D.E."/>
        </authorList>
    </citation>
    <scope>NUCLEOTIDE SEQUENCE [LARGE SCALE GENOMIC DNA]</scope>
    <source>
        <strain evidence="2 3">11</strain>
    </source>
</reference>
<feature type="domain" description="DUF2268" evidence="1">
    <location>
        <begin position="89"/>
        <end position="293"/>
    </location>
</feature>
<dbReference type="InterPro" id="IPR018728">
    <property type="entry name" value="DUF2268"/>
</dbReference>
<gene>
    <name evidence="2" type="ORF">SAMN06295960_2652</name>
</gene>
<dbReference type="RefSeq" id="WP_085494825.1">
    <property type="nucleotide sequence ID" value="NZ_FXAZ01000003.1"/>
</dbReference>
<protein>
    <submittedName>
        <fullName evidence="2">Uncharacterized protein YjaZ</fullName>
    </submittedName>
</protein>
<proteinExistence type="predicted"/>
<evidence type="ECO:0000313" key="3">
    <source>
        <dbReference type="Proteomes" id="UP000193834"/>
    </source>
</evidence>